<accession>A0A0D8WEZ7</accession>
<dbReference type="EMBL" id="MOHC01000052">
    <property type="protein sequence ID" value="OJN34624.1"/>
    <property type="molecule type" value="Genomic_DNA"/>
</dbReference>
<evidence type="ECO:0000313" key="7">
    <source>
        <dbReference type="EMBL" id="OJN34624.1"/>
    </source>
</evidence>
<dbReference type="Proteomes" id="UP000845800">
    <property type="component" value="Unassembled WGS sequence"/>
</dbReference>
<geneLocation type="plasmid" evidence="1 13">
    <name>pS84-3</name>
</geneLocation>
<evidence type="ECO:0000313" key="5">
    <source>
        <dbReference type="EMBL" id="MDK2698271.1"/>
    </source>
</evidence>
<protein>
    <submittedName>
        <fullName evidence="1 6">PilM</fullName>
    </submittedName>
</protein>
<evidence type="ECO:0000313" key="12">
    <source>
        <dbReference type="Proteomes" id="UP000543257"/>
    </source>
</evidence>
<gene>
    <name evidence="1" type="primary">pilM</name>
    <name evidence="7" type="ORF">BK300_23825</name>
    <name evidence="8" type="ORF">BK383_27020</name>
    <name evidence="6" type="ORF">D9D43_23200</name>
    <name evidence="2" type="ORF">EN85_004457</name>
    <name evidence="1" type="ORF">FGAS84_51550</name>
    <name evidence="3" type="ORF">HJQ60_005326</name>
    <name evidence="4" type="ORF">IFC14_004809</name>
    <name evidence="5" type="ORF">QO046_29060</name>
</gene>
<reference evidence="3" key="2">
    <citation type="journal article" date="2018" name="Genome Biol.">
        <title>SKESA: strategic k-mer extension for scrupulous assemblies.</title>
        <authorList>
            <person name="Souvorov A."/>
            <person name="Agarwala R."/>
            <person name="Lipman D.J."/>
        </authorList>
    </citation>
    <scope>NUCLEOTIDE SEQUENCE [LARGE SCALE GENOMIC DNA]</scope>
    <source>
        <strain evidence="4">489-16</strain>
        <strain evidence="3">AMC_487</strain>
    </source>
</reference>
<dbReference type="InterPro" id="IPR009987">
    <property type="entry name" value="IM_PilM"/>
</dbReference>
<dbReference type="Proteomes" id="UP001295884">
    <property type="component" value="Plasmid pS84-3"/>
</dbReference>
<dbReference type="Pfam" id="PF07419">
    <property type="entry name" value="PilM"/>
    <property type="match status" value="1"/>
</dbReference>
<proteinExistence type="predicted"/>
<dbReference type="EMBL" id="DABUHV010000048">
    <property type="protein sequence ID" value="HAN4356250.1"/>
    <property type="molecule type" value="Genomic_DNA"/>
</dbReference>
<dbReference type="GeneID" id="39484607"/>
<dbReference type="AlphaFoldDB" id="A0A0D8WEZ7"/>
<evidence type="ECO:0000313" key="2">
    <source>
        <dbReference type="EMBL" id="EFL9839388.1"/>
    </source>
</evidence>
<dbReference type="Proteomes" id="UP000184277">
    <property type="component" value="Unassembled WGS sequence"/>
</dbReference>
<dbReference type="EMBL" id="AATJKW010000047">
    <property type="protein sequence ID" value="EFL9839388.1"/>
    <property type="molecule type" value="Genomic_DNA"/>
</dbReference>
<reference evidence="9 10" key="1">
    <citation type="submission" date="2016-10" db="EMBL/GenBank/DDBJ databases">
        <title>Comprehensive resistome analysis reveals the prevalence of NDM and MCR-1 in Chinese poultry production.</title>
        <authorList>
            <person name="Wang Y."/>
            <person name="Zhang R."/>
            <person name="Li J."/>
            <person name="Wu Z."/>
            <person name="Wenjuan Y."/>
            <person name="Schwarz S."/>
            <person name="Tyrrell J."/>
            <person name="Zheng Y."/>
            <person name="Wang S."/>
            <person name="Shen Z."/>
            <person name="Liu Z."/>
            <person name="Lei L."/>
            <person name="Li M."/>
            <person name="Zhang Q."/>
            <person name="Wu C."/>
            <person name="Zhang Q."/>
            <person name="Wu Y."/>
            <person name="Walsh T."/>
            <person name="Shen J."/>
        </authorList>
    </citation>
    <scope>NUCLEOTIDE SEQUENCE [LARGE SCALE GENOMIC DNA]</scope>
    <source>
        <strain evidence="8 10">570</strain>
        <strain evidence="7 9">574</strain>
    </source>
</reference>
<dbReference type="Proteomes" id="UP000272336">
    <property type="component" value="Unassembled WGS sequence"/>
</dbReference>
<reference evidence="3" key="5">
    <citation type="submission" date="2020-03" db="EMBL/GenBank/DDBJ databases">
        <authorList>
            <consortium name="NCBI Pathogen Detection Project"/>
        </authorList>
    </citation>
    <scope>NUCLEOTIDE SEQUENCE</scope>
    <source>
        <strain evidence="4">489-16</strain>
        <strain evidence="3">AMC_487</strain>
    </source>
</reference>
<dbReference type="EMBL" id="JASMQD010000004">
    <property type="protein sequence ID" value="MDK2698271.1"/>
    <property type="molecule type" value="Genomic_DNA"/>
</dbReference>
<evidence type="ECO:0000313" key="8">
    <source>
        <dbReference type="EMBL" id="OJR47156.1"/>
    </source>
</evidence>
<dbReference type="RefSeq" id="WP_021532695.1">
    <property type="nucleotide sequence ID" value="NZ_AP027815.1"/>
</dbReference>
<evidence type="ECO:0000313" key="9">
    <source>
        <dbReference type="Proteomes" id="UP000184077"/>
    </source>
</evidence>
<dbReference type="EMBL" id="DABERK010000058">
    <property type="protein sequence ID" value="HAI5335196.1"/>
    <property type="molecule type" value="Genomic_DNA"/>
</dbReference>
<dbReference type="Gene3D" id="3.30.450.360">
    <property type="match status" value="1"/>
</dbReference>
<evidence type="ECO:0000313" key="11">
    <source>
        <dbReference type="Proteomes" id="UP000272336"/>
    </source>
</evidence>
<evidence type="ECO:0000313" key="6">
    <source>
        <dbReference type="EMBL" id="MGE16438.1"/>
    </source>
</evidence>
<name>A0A0D8WEZ7_ECOLX</name>
<dbReference type="EMBL" id="MOKI01000090">
    <property type="protein sequence ID" value="OJR47156.1"/>
    <property type="molecule type" value="Genomic_DNA"/>
</dbReference>
<reference evidence="2 12" key="3">
    <citation type="submission" date="2018-08" db="EMBL/GenBank/DDBJ databases">
        <authorList>
            <consortium name="GenomeTrakr network: Whole genome sequencing for foodborne pathogen traceback"/>
        </authorList>
    </citation>
    <scope>NUCLEOTIDE SEQUENCE [LARGE SCALE GENOMIC DNA]</scope>
    <source>
        <strain evidence="2 12">AZ-TG73583</strain>
    </source>
</reference>
<evidence type="ECO:0000313" key="1">
    <source>
        <dbReference type="EMBL" id="CAK1262226.1"/>
    </source>
</evidence>
<evidence type="ECO:0000313" key="10">
    <source>
        <dbReference type="Proteomes" id="UP000184277"/>
    </source>
</evidence>
<dbReference type="Proteomes" id="UP000184077">
    <property type="component" value="Unassembled WGS sequence"/>
</dbReference>
<dbReference type="Proteomes" id="UP001223829">
    <property type="component" value="Unassembled WGS sequence"/>
</dbReference>
<evidence type="ECO:0000313" key="13">
    <source>
        <dbReference type="Proteomes" id="UP001295884"/>
    </source>
</evidence>
<reference evidence="6 11" key="4">
    <citation type="submission" date="2018-10" db="EMBL/GenBank/DDBJ databases">
        <authorList>
            <consortium name="NARMS: The National Antimicrobial Resistance Monitoring System"/>
        </authorList>
    </citation>
    <scope>NUCLEOTIDE SEQUENCE [LARGE SCALE GENOMIC DNA]</scope>
    <source>
        <strain evidence="6 11">CVM N17EC0060</strain>
    </source>
</reference>
<dbReference type="EMBL" id="OY757129">
    <property type="protein sequence ID" value="CAK1262226.1"/>
    <property type="molecule type" value="Genomic_DNA"/>
</dbReference>
<dbReference type="Proteomes" id="UP000859822">
    <property type="component" value="Unassembled WGS sequence"/>
</dbReference>
<dbReference type="Proteomes" id="UP000543257">
    <property type="component" value="Unassembled WGS sequence"/>
</dbReference>
<sequence length="145" mass="16232">MGWFIVFIMVITTTGNFWFTSQLSRSEHRHQAAENTQQAATFIRYMNAINDYLHQNPERRTAGGRLTSAQLGLPGTDTVSHIISQQRVFVWATETPGLMAALREQSHDSALLGRVENGRLLDTAGRALSVTLPSVIPDHVILWMN</sequence>
<reference evidence="1" key="7">
    <citation type="submission" date="2023-10" db="EMBL/GenBank/DDBJ databases">
        <authorList>
            <person name="Leclercq S."/>
        </authorList>
    </citation>
    <scope>NUCLEOTIDE SEQUENCE</scope>
    <source>
        <strain evidence="1">S84</strain>
        <plasmid evidence="1">pS84-3</plasmid>
    </source>
</reference>
<organism evidence="6 11">
    <name type="scientific">Escherichia coli</name>
    <dbReference type="NCBI Taxonomy" id="562"/>
    <lineage>
        <taxon>Bacteria</taxon>
        <taxon>Pseudomonadati</taxon>
        <taxon>Pseudomonadota</taxon>
        <taxon>Gammaproteobacteria</taxon>
        <taxon>Enterobacterales</taxon>
        <taxon>Enterobacteriaceae</taxon>
        <taxon>Escherichia</taxon>
    </lineage>
</organism>
<evidence type="ECO:0000313" key="4">
    <source>
        <dbReference type="EMBL" id="HAN4356250.1"/>
    </source>
</evidence>
<reference evidence="5" key="6">
    <citation type="submission" date="2023-05" db="EMBL/GenBank/DDBJ databases">
        <title>Efficient inhibition of multidrug-resistant Escherichia coli by a new antibiotic combination.</title>
        <authorList>
            <person name="Lin T."/>
        </authorList>
    </citation>
    <scope>NUCLEOTIDE SEQUENCE</scope>
    <source>
        <strain evidence="5">YmmD45</strain>
    </source>
</reference>
<evidence type="ECO:0000313" key="3">
    <source>
        <dbReference type="EMBL" id="HAI5335196.1"/>
    </source>
</evidence>
<dbReference type="EMBL" id="RNLZ01000063">
    <property type="protein sequence ID" value="MGE16438.1"/>
    <property type="molecule type" value="Genomic_DNA"/>
</dbReference>
<keyword evidence="1" id="KW-0614">Plasmid</keyword>